<keyword evidence="9" id="KW-1185">Reference proteome</keyword>
<comment type="subcellular location">
    <subcellularLocation>
        <location evidence="1">Secreted</location>
        <location evidence="1">Cell wall</location>
        <topology evidence="1">Peptidoglycan-anchor</topology>
    </subcellularLocation>
</comment>
<dbReference type="InterPro" id="IPR008966">
    <property type="entry name" value="Adhesion_dom_sf"/>
</dbReference>
<feature type="chain" id="PRO_5012452359" evidence="6">
    <location>
        <begin position="16"/>
        <end position="1142"/>
    </location>
</feature>
<dbReference type="OrthoDB" id="10614699at2759"/>
<dbReference type="Proteomes" id="UP000001300">
    <property type="component" value="Chromosome C"/>
</dbReference>
<feature type="compositionally biased region" description="Low complexity" evidence="5">
    <location>
        <begin position="295"/>
        <end position="309"/>
    </location>
</feature>
<evidence type="ECO:0000256" key="4">
    <source>
        <dbReference type="ARBA" id="ARBA00022729"/>
    </source>
</evidence>
<organism evidence="8 9">
    <name type="scientific">Yarrowia lipolytica (strain CLIB 122 / E 150)</name>
    <name type="common">Yeast</name>
    <name type="synonym">Candida lipolytica</name>
    <dbReference type="NCBI Taxonomy" id="284591"/>
    <lineage>
        <taxon>Eukaryota</taxon>
        <taxon>Fungi</taxon>
        <taxon>Dikarya</taxon>
        <taxon>Ascomycota</taxon>
        <taxon>Saccharomycotina</taxon>
        <taxon>Dipodascomycetes</taxon>
        <taxon>Dipodascales</taxon>
        <taxon>Dipodascales incertae sedis</taxon>
        <taxon>Yarrowia</taxon>
    </lineage>
</organism>
<dbReference type="InterPro" id="IPR011252">
    <property type="entry name" value="Fibrogen-bd_dom1"/>
</dbReference>
<keyword evidence="4 6" id="KW-0732">Signal</keyword>
<dbReference type="HOGENOM" id="CLU_260860_0_0_1"/>
<feature type="compositionally biased region" description="Polar residues" evidence="5">
    <location>
        <begin position="428"/>
        <end position="479"/>
    </location>
</feature>
<evidence type="ECO:0000259" key="7">
    <source>
        <dbReference type="Pfam" id="PF17961"/>
    </source>
</evidence>
<accession>Q6CCL7</accession>
<feature type="compositionally biased region" description="Low complexity" evidence="5">
    <location>
        <begin position="480"/>
        <end position="506"/>
    </location>
</feature>
<feature type="region of interest" description="Disordered" evidence="5">
    <location>
        <begin position="295"/>
        <end position="712"/>
    </location>
</feature>
<dbReference type="InterPro" id="IPR041171">
    <property type="entry name" value="SDR_Ig"/>
</dbReference>
<dbReference type="Gene3D" id="2.60.40.1280">
    <property type="match status" value="1"/>
</dbReference>
<dbReference type="VEuPathDB" id="FungiDB:YALI0_C08349g"/>
<reference evidence="8 9" key="1">
    <citation type="journal article" date="2004" name="Nature">
        <title>Genome evolution in yeasts.</title>
        <authorList>
            <consortium name="Genolevures"/>
            <person name="Dujon B."/>
            <person name="Sherman D."/>
            <person name="Fischer G."/>
            <person name="Durrens P."/>
            <person name="Casaregola S."/>
            <person name="Lafontaine I."/>
            <person name="de Montigny J."/>
            <person name="Marck C."/>
            <person name="Neuveglise C."/>
            <person name="Talla E."/>
            <person name="Goffard N."/>
            <person name="Frangeul L."/>
            <person name="Aigle M."/>
            <person name="Anthouard V."/>
            <person name="Babour A."/>
            <person name="Barbe V."/>
            <person name="Barnay S."/>
            <person name="Blanchin S."/>
            <person name="Beckerich J.M."/>
            <person name="Beyne E."/>
            <person name="Bleykasten C."/>
            <person name="Boisrame A."/>
            <person name="Boyer J."/>
            <person name="Cattolico L."/>
            <person name="Confanioleri F."/>
            <person name="de Daruvar A."/>
            <person name="Despons L."/>
            <person name="Fabre E."/>
            <person name="Fairhead C."/>
            <person name="Ferry-Dumazet H."/>
            <person name="Groppi A."/>
            <person name="Hantraye F."/>
            <person name="Hennequin C."/>
            <person name="Jauniaux N."/>
            <person name="Joyet P."/>
            <person name="Kachouri R."/>
            <person name="Kerrest A."/>
            <person name="Koszul R."/>
            <person name="Lemaire M."/>
            <person name="Lesur I."/>
            <person name="Ma L."/>
            <person name="Muller H."/>
            <person name="Nicaud J.M."/>
            <person name="Nikolski M."/>
            <person name="Oztas S."/>
            <person name="Ozier-Kalogeropoulos O."/>
            <person name="Pellenz S."/>
            <person name="Potier S."/>
            <person name="Richard G.F."/>
            <person name="Straub M.L."/>
            <person name="Suleau A."/>
            <person name="Swennene D."/>
            <person name="Tekaia F."/>
            <person name="Wesolowski-Louvel M."/>
            <person name="Westhof E."/>
            <person name="Wirth B."/>
            <person name="Zeniou-Meyer M."/>
            <person name="Zivanovic I."/>
            <person name="Bolotin-Fukuhara M."/>
            <person name="Thierry A."/>
            <person name="Bouchier C."/>
            <person name="Caudron B."/>
            <person name="Scarpelli C."/>
            <person name="Gaillardin C."/>
            <person name="Weissenbach J."/>
            <person name="Wincker P."/>
            <person name="Souciet J.L."/>
        </authorList>
    </citation>
    <scope>NUCLEOTIDE SEQUENCE [LARGE SCALE GENOMIC DNA]</scope>
    <source>
        <strain evidence="9">CLIB 122 / E 150</strain>
    </source>
</reference>
<feature type="domain" description="SDR-like Ig" evidence="7">
    <location>
        <begin position="44"/>
        <end position="136"/>
    </location>
</feature>
<dbReference type="GO" id="GO:0007155">
    <property type="term" value="P:cell adhesion"/>
    <property type="evidence" value="ECO:0007669"/>
    <property type="project" value="InterPro"/>
</dbReference>
<evidence type="ECO:0000256" key="6">
    <source>
        <dbReference type="SAM" id="SignalP"/>
    </source>
</evidence>
<feature type="compositionally biased region" description="Polar residues" evidence="5">
    <location>
        <begin position="624"/>
        <end position="647"/>
    </location>
</feature>
<evidence type="ECO:0000256" key="5">
    <source>
        <dbReference type="SAM" id="MobiDB-lite"/>
    </source>
</evidence>
<proteinExistence type="predicted"/>
<feature type="region of interest" description="Disordered" evidence="5">
    <location>
        <begin position="761"/>
        <end position="787"/>
    </location>
</feature>
<dbReference type="EMBL" id="CR382129">
    <property type="protein sequence ID" value="CAG81898.1"/>
    <property type="molecule type" value="Genomic_DNA"/>
</dbReference>
<dbReference type="SUPFAM" id="SSF49401">
    <property type="entry name" value="Bacterial adhesins"/>
    <property type="match status" value="1"/>
</dbReference>
<evidence type="ECO:0000313" key="8">
    <source>
        <dbReference type="EMBL" id="CAG81898.1"/>
    </source>
</evidence>
<feature type="compositionally biased region" description="Polar residues" evidence="5">
    <location>
        <begin position="507"/>
        <end position="542"/>
    </location>
</feature>
<dbReference type="InParanoid" id="Q6CCL7"/>
<keyword evidence="3" id="KW-0964">Secreted</keyword>
<keyword evidence="2" id="KW-0134">Cell wall</keyword>
<dbReference type="Pfam" id="PF17961">
    <property type="entry name" value="Big_8"/>
    <property type="match status" value="1"/>
</dbReference>
<feature type="compositionally biased region" description="Low complexity" evidence="5">
    <location>
        <begin position="543"/>
        <end position="623"/>
    </location>
</feature>
<feature type="signal peptide" evidence="6">
    <location>
        <begin position="1"/>
        <end position="15"/>
    </location>
</feature>
<evidence type="ECO:0000256" key="3">
    <source>
        <dbReference type="ARBA" id="ARBA00022525"/>
    </source>
</evidence>
<sequence length="1142" mass="121018">MRFTTLTFLIALVAAKQVASPITSFAIGQADDVSNKEGVARSKWELDYTFALSPEQDHVDPGDFFTFDLDEKLNVADVDSYDFLVKDPQGVDIMRITNDGHHFTATYTDYVLDKNYQITGDFFLQASLNNEIVRETGPTTITTYTNKGDFSDEIIIKSVVQKDNVYKIAEREGNRIRWTIQVPASPYDRIKVVDKLDDDGTVYQSQEKLIAEMELKMFKGLTETFDYDTVDIVKDVSPYVKVTSFASDGFTLYLENVPQDDVTVQIVFWSDLQYRQDRYTNAMDWVLWEEGHGGPFPSDPSSAGSSASGEIGTHTGGAWSRSGTAKGGALWESPYSDNDLNAGGQGDGEGRKSSVILPPYREGEEPTSSAEPTITPTPTPASTSTEATTTEVSSTESSMESSYEPTPVPTTSVEKSEAPKTEEPISEPFSTVESTMLEPNSELFSEPSSLVESTTELHSSTEASTTDEFTPAGSTTVMISSTEGPSSSTGEPSSSSLLETAEASPSILRTSSVPVISSASETTVPATSKKLSSAVEISSTEVSSADPSSTVEPSSSIPESSSSAETSTESSVVLLSSVEYSSSVEPSSSFEPSSSAESSSSVKPSSSVVSSTPLTSTAPSAFSFVNSTTPVPESTSAPVTILFSSSEPVHITGSESTTVTETTESVSVEFSSSVGSSSALESITESSTSTSSSTPSSDFPTPSSKSSTSEYIDQLRKPPFHTNTTQLCLQQSRLPLTPQLSPSSEPTTETVSLFTELLSSMEPTSGKHGDSAFDPTSSSNIAPTTPNPCNVVESATISGTPTIVTSDFCQESSDSVSTAPISSAPISSDPISSDPFTVEHPVTVSGTPSVLTTDLSLTTISNPCIETEVAAVSGVEFTVFKDNCFSAPVSLVPSSSTPAACVETITVSGKVSIVNKEECNVTSTVTVLAPITKTITHCDNESCTAIPVTLSAPPTHAMEIVTVIDDKTFTVTVCDDHIITTQTKPVTMTKTVCDKTKCVTLTQTEPTLTTVINRKTITLTVPTHETEVNTVTTVVDNKTLALTTVVYNKTPTSLPSTPIKSVLTVSPENPKTETPGSVIDIPQSPIIPGTSEITSNSPVASSPAISGNTTIPRPFHTRKPSSKAGTLEISRLALIAVIVFLM</sequence>
<feature type="compositionally biased region" description="Low complexity" evidence="5">
    <location>
        <begin position="366"/>
        <end position="405"/>
    </location>
</feature>
<evidence type="ECO:0000256" key="1">
    <source>
        <dbReference type="ARBA" id="ARBA00004168"/>
    </source>
</evidence>
<protein>
    <submittedName>
        <fullName evidence="8">YALI0C08349p</fullName>
    </submittedName>
</protein>
<feature type="compositionally biased region" description="Polar residues" evidence="5">
    <location>
        <begin position="774"/>
        <end position="787"/>
    </location>
</feature>
<feature type="compositionally biased region" description="Polar residues" evidence="5">
    <location>
        <begin position="1091"/>
        <end position="1111"/>
    </location>
</feature>
<feature type="region of interest" description="Disordered" evidence="5">
    <location>
        <begin position="1089"/>
        <end position="1122"/>
    </location>
</feature>
<dbReference type="AlphaFoldDB" id="Q6CCL7"/>
<evidence type="ECO:0000256" key="2">
    <source>
        <dbReference type="ARBA" id="ARBA00022512"/>
    </source>
</evidence>
<gene>
    <name evidence="8" type="ORF">YALI0_C08349g</name>
</gene>
<name>Q6CCL7_YARLI</name>
<feature type="compositionally biased region" description="Basic and acidic residues" evidence="5">
    <location>
        <begin position="414"/>
        <end position="423"/>
    </location>
</feature>
<feature type="compositionally biased region" description="Low complexity" evidence="5">
    <location>
        <begin position="652"/>
        <end position="710"/>
    </location>
</feature>
<evidence type="ECO:0000313" key="9">
    <source>
        <dbReference type="Proteomes" id="UP000001300"/>
    </source>
</evidence>